<evidence type="ECO:0000256" key="2">
    <source>
        <dbReference type="SAM" id="Phobius"/>
    </source>
</evidence>
<feature type="signal peptide" evidence="3">
    <location>
        <begin position="1"/>
        <end position="22"/>
    </location>
</feature>
<comment type="caution">
    <text evidence="4">The sequence shown here is derived from an EMBL/GenBank/DDBJ whole genome shotgun (WGS) entry which is preliminary data.</text>
</comment>
<evidence type="ECO:0008006" key="6">
    <source>
        <dbReference type="Google" id="ProtNLM"/>
    </source>
</evidence>
<evidence type="ECO:0000313" key="4">
    <source>
        <dbReference type="EMBL" id="KAK3261430.1"/>
    </source>
</evidence>
<feature type="transmembrane region" description="Helical" evidence="2">
    <location>
        <begin position="233"/>
        <end position="255"/>
    </location>
</feature>
<keyword evidence="5" id="KW-1185">Reference proteome</keyword>
<feature type="transmembrane region" description="Helical" evidence="2">
    <location>
        <begin position="317"/>
        <end position="338"/>
    </location>
</feature>
<feature type="non-terminal residue" evidence="4">
    <location>
        <position position="339"/>
    </location>
</feature>
<dbReference type="AlphaFoldDB" id="A0AAE0FKK6"/>
<dbReference type="Proteomes" id="UP001190700">
    <property type="component" value="Unassembled WGS sequence"/>
</dbReference>
<name>A0AAE0FKK6_9CHLO</name>
<keyword evidence="3" id="KW-0732">Signal</keyword>
<feature type="chain" id="PRO_5041897692" description="Tyrosine-protein kinase ephrin type A/B receptor-like domain-containing protein" evidence="3">
    <location>
        <begin position="23"/>
        <end position="339"/>
    </location>
</feature>
<protein>
    <recommendedName>
        <fullName evidence="6">Tyrosine-protein kinase ephrin type A/B receptor-like domain-containing protein</fullName>
    </recommendedName>
</protein>
<dbReference type="EMBL" id="LGRX02016893">
    <property type="protein sequence ID" value="KAK3261430.1"/>
    <property type="molecule type" value="Genomic_DNA"/>
</dbReference>
<feature type="transmembrane region" description="Helical" evidence="2">
    <location>
        <begin position="291"/>
        <end position="310"/>
    </location>
</feature>
<feature type="region of interest" description="Disordered" evidence="1">
    <location>
        <begin position="117"/>
        <end position="163"/>
    </location>
</feature>
<evidence type="ECO:0000313" key="5">
    <source>
        <dbReference type="Proteomes" id="UP001190700"/>
    </source>
</evidence>
<proteinExistence type="predicted"/>
<accession>A0AAE0FKK6</accession>
<organism evidence="4 5">
    <name type="scientific">Cymbomonas tetramitiformis</name>
    <dbReference type="NCBI Taxonomy" id="36881"/>
    <lineage>
        <taxon>Eukaryota</taxon>
        <taxon>Viridiplantae</taxon>
        <taxon>Chlorophyta</taxon>
        <taxon>Pyramimonadophyceae</taxon>
        <taxon>Pyramimonadales</taxon>
        <taxon>Pyramimonadaceae</taxon>
        <taxon>Cymbomonas</taxon>
    </lineage>
</organism>
<feature type="transmembrane region" description="Helical" evidence="2">
    <location>
        <begin position="179"/>
        <end position="197"/>
    </location>
</feature>
<keyword evidence="2" id="KW-0472">Membrane</keyword>
<keyword evidence="2" id="KW-1133">Transmembrane helix</keyword>
<reference evidence="4 5" key="1">
    <citation type="journal article" date="2015" name="Genome Biol. Evol.">
        <title>Comparative Genomics of a Bacterivorous Green Alga Reveals Evolutionary Causalities and Consequences of Phago-Mixotrophic Mode of Nutrition.</title>
        <authorList>
            <person name="Burns J.A."/>
            <person name="Paasch A."/>
            <person name="Narechania A."/>
            <person name="Kim E."/>
        </authorList>
    </citation>
    <scope>NUCLEOTIDE SEQUENCE [LARGE SCALE GENOMIC DNA]</scope>
    <source>
        <strain evidence="4 5">PLY_AMNH</strain>
    </source>
</reference>
<sequence length="339" mass="35245">MLYCVGTLTLVLLLALPKACSSAFIHVTVQNAATTGSCAVCPPGSYDVKCSSSCTQCPPGVTNNISGSVSCPLHCPPGERMLKTSSSFSCVPCPPGASPHPTFKAFECHPAALPRRRVQGQATDEAHSETDSDSDSDGDSDFDNSYKAPGSPPPVTTKAETTVSPSGWSCDSLEPQCTWQNFLALALLAQGLIVTVGGQILVDACLSAGHFCAALLLALLVEEATSSSSSGDAEVVESLILFSTVAVCGILYLIYKVPSLSKRLYSGYCGVLASCLVSVVILSMVPAVKSSTFNVACSGGGFFVGVLLGYDKCSTKYLAYMFTFTGSYLFAASTAMLAY</sequence>
<feature type="compositionally biased region" description="Acidic residues" evidence="1">
    <location>
        <begin position="131"/>
        <end position="142"/>
    </location>
</feature>
<feature type="transmembrane region" description="Helical" evidence="2">
    <location>
        <begin position="267"/>
        <end position="285"/>
    </location>
</feature>
<evidence type="ECO:0000256" key="1">
    <source>
        <dbReference type="SAM" id="MobiDB-lite"/>
    </source>
</evidence>
<gene>
    <name evidence="4" type="ORF">CYMTET_29657</name>
</gene>
<dbReference type="Gene3D" id="2.10.50.10">
    <property type="entry name" value="Tumor Necrosis Factor Receptor, subunit A, domain 2"/>
    <property type="match status" value="1"/>
</dbReference>
<keyword evidence="2" id="KW-0812">Transmembrane</keyword>
<evidence type="ECO:0000256" key="3">
    <source>
        <dbReference type="SAM" id="SignalP"/>
    </source>
</evidence>